<protein>
    <submittedName>
        <fullName evidence="8">Tmem50a protein (inferred by orthology to a zebrafish protein)</fullName>
    </submittedName>
</protein>
<keyword evidence="4 6" id="KW-1133">Transmembrane helix</keyword>
<keyword evidence="7" id="KW-1185">Reference proteome</keyword>
<reference evidence="7" key="1">
    <citation type="submission" date="2014-07" db="EMBL/GenBank/DDBJ databases">
        <authorList>
            <person name="Martin A.A"/>
            <person name="De Silva N."/>
        </authorList>
    </citation>
    <scope>NUCLEOTIDE SEQUENCE</scope>
</reference>
<dbReference type="AlphaFoldDB" id="A0A0K0EZH1"/>
<reference evidence="8" key="2">
    <citation type="submission" date="2015-08" db="UniProtKB">
        <authorList>
            <consortium name="WormBaseParasite"/>
        </authorList>
    </citation>
    <scope>IDENTIFICATION</scope>
</reference>
<comment type="subcellular location">
    <subcellularLocation>
        <location evidence="1">Membrane</location>
        <topology evidence="1">Multi-pass membrane protein</topology>
    </subcellularLocation>
</comment>
<sequence>MAGCLDNLHFNFNLDFGEKRNTVASVISGVLFFTGWWIYIDTAAYYSKEGAWSHSYIIISIIASVAMFMINAISNRYISGEAYEEGILGTKGARFWVFVAFVLSFSSIIASILVMFGDYVLVQGDHSVYPGVALFINVFLIFLASFVYKFGRSEPY</sequence>
<feature type="transmembrane region" description="Helical" evidence="6">
    <location>
        <begin position="95"/>
        <end position="116"/>
    </location>
</feature>
<dbReference type="PANTHER" id="PTHR13180">
    <property type="entry name" value="SMALL MEMBRANE PROTEIN-RELATED"/>
    <property type="match status" value="1"/>
</dbReference>
<accession>A0A0K0EZH1</accession>
<evidence type="ECO:0000313" key="7">
    <source>
        <dbReference type="Proteomes" id="UP000035680"/>
    </source>
</evidence>
<keyword evidence="5 6" id="KW-0472">Membrane</keyword>
<dbReference type="GO" id="GO:0016020">
    <property type="term" value="C:membrane"/>
    <property type="evidence" value="ECO:0007669"/>
    <property type="project" value="UniProtKB-SubCell"/>
</dbReference>
<evidence type="ECO:0000256" key="6">
    <source>
        <dbReference type="SAM" id="Phobius"/>
    </source>
</evidence>
<dbReference type="Pfam" id="PF05255">
    <property type="entry name" value="UPF0220"/>
    <property type="match status" value="1"/>
</dbReference>
<comment type="similarity">
    <text evidence="2">Belongs to the UPF0220 family.</text>
</comment>
<evidence type="ECO:0000256" key="5">
    <source>
        <dbReference type="ARBA" id="ARBA00023136"/>
    </source>
</evidence>
<evidence type="ECO:0000256" key="3">
    <source>
        <dbReference type="ARBA" id="ARBA00022692"/>
    </source>
</evidence>
<name>A0A0K0EZH1_STRVS</name>
<evidence type="ECO:0000313" key="8">
    <source>
        <dbReference type="WBParaSite" id="SVE_0193000.1"/>
    </source>
</evidence>
<keyword evidence="3 6" id="KW-0812">Transmembrane</keyword>
<proteinExistence type="inferred from homology"/>
<feature type="transmembrane region" description="Helical" evidence="6">
    <location>
        <begin position="51"/>
        <end position="74"/>
    </location>
</feature>
<dbReference type="Proteomes" id="UP000035680">
    <property type="component" value="Unassembled WGS sequence"/>
</dbReference>
<evidence type="ECO:0000256" key="2">
    <source>
        <dbReference type="ARBA" id="ARBA00005335"/>
    </source>
</evidence>
<dbReference type="STRING" id="75913.A0A0K0EZH1"/>
<organism evidence="7 8">
    <name type="scientific">Strongyloides venezuelensis</name>
    <name type="common">Threadworm</name>
    <dbReference type="NCBI Taxonomy" id="75913"/>
    <lineage>
        <taxon>Eukaryota</taxon>
        <taxon>Metazoa</taxon>
        <taxon>Ecdysozoa</taxon>
        <taxon>Nematoda</taxon>
        <taxon>Chromadorea</taxon>
        <taxon>Rhabditida</taxon>
        <taxon>Tylenchina</taxon>
        <taxon>Panagrolaimomorpha</taxon>
        <taxon>Strongyloidoidea</taxon>
        <taxon>Strongyloididae</taxon>
        <taxon>Strongyloides</taxon>
    </lineage>
</organism>
<dbReference type="WBParaSite" id="SVE_0193000.1">
    <property type="protein sequence ID" value="SVE_0193000.1"/>
    <property type="gene ID" value="SVE_0193000"/>
</dbReference>
<dbReference type="InterPro" id="IPR007919">
    <property type="entry name" value="UPF0220"/>
</dbReference>
<evidence type="ECO:0000256" key="1">
    <source>
        <dbReference type="ARBA" id="ARBA00004141"/>
    </source>
</evidence>
<feature type="transmembrane region" description="Helical" evidence="6">
    <location>
        <begin position="21"/>
        <end position="39"/>
    </location>
</feature>
<evidence type="ECO:0000256" key="4">
    <source>
        <dbReference type="ARBA" id="ARBA00022989"/>
    </source>
</evidence>
<feature type="transmembrane region" description="Helical" evidence="6">
    <location>
        <begin position="128"/>
        <end position="148"/>
    </location>
</feature>